<evidence type="ECO:0000313" key="3">
    <source>
        <dbReference type="EMBL" id="BCE30215.1"/>
    </source>
</evidence>
<reference evidence="5" key="5">
    <citation type="submission" date="2020-05" db="EMBL/GenBank/DDBJ databases">
        <title>Complete genome sequence of Bradyrhizobium diazoefficiens XF4 isolated from soybean nodule.</title>
        <authorList>
            <person name="Noda R."/>
            <person name="Kakizaki K."/>
            <person name="Minamisawa K."/>
        </authorList>
    </citation>
    <scope>NUCLEOTIDE SEQUENCE</scope>
    <source>
        <strain evidence="5">XF4</strain>
    </source>
</reference>
<evidence type="ECO:0000313" key="4">
    <source>
        <dbReference type="EMBL" id="BCE38957.1"/>
    </source>
</evidence>
<feature type="compositionally biased region" description="Basic and acidic residues" evidence="1">
    <location>
        <begin position="39"/>
        <end position="52"/>
    </location>
</feature>
<proteinExistence type="predicted"/>
<protein>
    <submittedName>
        <fullName evidence="7">Uncharacterized protein</fullName>
    </submittedName>
</protein>
<evidence type="ECO:0000313" key="2">
    <source>
        <dbReference type="EMBL" id="BCE21400.1"/>
    </source>
</evidence>
<reference evidence="2" key="1">
    <citation type="submission" date="2020-05" db="EMBL/GenBank/DDBJ databases">
        <title>Complete genome sequence of Bradyrhizobium diazoefficiens XF1 isolated from soybean nodule.</title>
        <authorList>
            <person name="Noda R."/>
            <person name="Kakizaki K."/>
            <person name="Minamisawa K."/>
        </authorList>
    </citation>
    <scope>NUCLEOTIDE SEQUENCE</scope>
    <source>
        <strain evidence="2">XF1</strain>
    </source>
</reference>
<accession>A0A810ALC8</accession>
<dbReference type="AlphaFoldDB" id="A0A810ALC8"/>
<dbReference type="EMBL" id="AP023097">
    <property type="protein sequence ID" value="BCE73828.1"/>
    <property type="molecule type" value="Genomic_DNA"/>
</dbReference>
<evidence type="ECO:0000313" key="10">
    <source>
        <dbReference type="EMBL" id="BCE91167.1"/>
    </source>
</evidence>
<dbReference type="EMBL" id="AP023093">
    <property type="protein sequence ID" value="BCE38957.1"/>
    <property type="molecule type" value="Genomic_DNA"/>
</dbReference>
<organism evidence="7">
    <name type="scientific">Bradyrhizobium diazoefficiens</name>
    <dbReference type="NCBI Taxonomy" id="1355477"/>
    <lineage>
        <taxon>Bacteria</taxon>
        <taxon>Pseudomonadati</taxon>
        <taxon>Pseudomonadota</taxon>
        <taxon>Alphaproteobacteria</taxon>
        <taxon>Hyphomicrobiales</taxon>
        <taxon>Nitrobacteraceae</taxon>
        <taxon>Bradyrhizobium</taxon>
    </lineage>
</organism>
<reference evidence="9" key="9">
    <citation type="submission" date="2020-05" db="EMBL/GenBank/DDBJ databases">
        <title>Complete genome sequence of Bradyrhizobium diazoefficiens XF9 isolated from soybean nodule.</title>
        <authorList>
            <person name="Noda R."/>
            <person name="Kakizaki K."/>
            <person name="Minamisawa K."/>
        </authorList>
    </citation>
    <scope>NUCLEOTIDE SEQUENCE</scope>
    <source>
        <strain evidence="9">XF9</strain>
    </source>
</reference>
<dbReference type="RefSeq" id="WP_236842235.1">
    <property type="nucleotide sequence ID" value="NZ_AP022638.1"/>
</dbReference>
<evidence type="ECO:0000313" key="7">
    <source>
        <dbReference type="EMBL" id="BCE65204.1"/>
    </source>
</evidence>
<dbReference type="EMBL" id="AP023091">
    <property type="protein sequence ID" value="BCE21400.1"/>
    <property type="molecule type" value="Genomic_DNA"/>
</dbReference>
<dbReference type="EMBL" id="AP023099">
    <property type="protein sequence ID" value="BCE91167.1"/>
    <property type="molecule type" value="Genomic_DNA"/>
</dbReference>
<reference evidence="4" key="4">
    <citation type="submission" date="2020-05" db="EMBL/GenBank/DDBJ databases">
        <title>Complete genome sequence of Bradyrhizobium diazoefficiens XF3 isolated from soybean nodule.</title>
        <authorList>
            <person name="Noda R."/>
            <person name="Kakizaki K."/>
            <person name="Minamisawa K."/>
        </authorList>
    </citation>
    <scope>NUCLEOTIDE SEQUENCE</scope>
    <source>
        <strain evidence="4">XF3</strain>
    </source>
</reference>
<name>A0A810ALC8_9BRAD</name>
<dbReference type="EMBL" id="AP023092">
    <property type="protein sequence ID" value="BCE30215.1"/>
    <property type="molecule type" value="Genomic_DNA"/>
</dbReference>
<evidence type="ECO:0000313" key="6">
    <source>
        <dbReference type="EMBL" id="BCE56534.1"/>
    </source>
</evidence>
<evidence type="ECO:0000256" key="1">
    <source>
        <dbReference type="SAM" id="MobiDB-lite"/>
    </source>
</evidence>
<evidence type="ECO:0000313" key="8">
    <source>
        <dbReference type="EMBL" id="BCE73828.1"/>
    </source>
</evidence>
<reference evidence="10" key="2">
    <citation type="submission" date="2020-05" db="EMBL/GenBank/DDBJ databases">
        <title>Complete genome sequence of Bradyrhizobium diazoefficiens XF10 isolated from soybean nodule.</title>
        <authorList>
            <person name="Noda R."/>
            <person name="Kakizaki K."/>
            <person name="Minamisawa K."/>
        </authorList>
    </citation>
    <scope>NUCLEOTIDE SEQUENCE</scope>
    <source>
        <strain evidence="10">XF10</strain>
    </source>
</reference>
<gene>
    <name evidence="10" type="ORF">XF10B_39650</name>
    <name evidence="2" type="ORF">XF1B_40810</name>
    <name evidence="3" type="ORF">XF2B_39840</name>
    <name evidence="4" type="ORF">XF3B_39880</name>
    <name evidence="5" type="ORF">XF4B_39960</name>
    <name evidence="6" type="ORF">XF5B_40460</name>
    <name evidence="7" type="ORF">XF6B_40030</name>
    <name evidence="8" type="ORF">XF8B_39390</name>
    <name evidence="9" type="ORF">XF9B_65320</name>
</gene>
<reference evidence="8" key="8">
    <citation type="submission" date="2020-05" db="EMBL/GenBank/DDBJ databases">
        <title>Complete genome sequence of Bradyrhizobium diazoefficiens XF8 isolated from soybean nodule.</title>
        <authorList>
            <person name="Noda R."/>
            <person name="Kakizaki K."/>
            <person name="Minamisawa K."/>
        </authorList>
    </citation>
    <scope>NUCLEOTIDE SEQUENCE</scope>
    <source>
        <strain evidence="8">XF8</strain>
    </source>
</reference>
<reference evidence="6" key="6">
    <citation type="submission" date="2020-05" db="EMBL/GenBank/DDBJ databases">
        <title>Complete genome sequence of Bradyrhizobium diazoefficiens XF5 isolated from soybean nodule.</title>
        <authorList>
            <person name="Noda R."/>
            <person name="Kakizaki K."/>
            <person name="Minamisawa K."/>
        </authorList>
    </citation>
    <scope>NUCLEOTIDE SEQUENCE</scope>
    <source>
        <strain evidence="6">XF5</strain>
    </source>
</reference>
<reference evidence="3" key="3">
    <citation type="submission" date="2020-05" db="EMBL/GenBank/DDBJ databases">
        <title>Complete genome sequence of Bradyrhizobium diazoefficiens XF2 isolated from soybean nodule.</title>
        <authorList>
            <person name="Noda R."/>
            <person name="Kakizaki K."/>
            <person name="Minamisawa K."/>
        </authorList>
    </citation>
    <scope>NUCLEOTIDE SEQUENCE</scope>
    <source>
        <strain evidence="3">XF2</strain>
    </source>
</reference>
<sequence length="151" mass="16915">MIIATMTELAQRMLTKRPTVARTSEIGIWFAARSPTRASDPRTEITRPKDVTMNEPGKSTGVAPDYARPRLHKRLNGSRGRFVKSATIRPIDSFLMHICGRKRPESAAFWGEQAFDRIREDFTIRAVRPPFGDGSAQARGAIRSEMQGLVC</sequence>
<dbReference type="GeneID" id="93018062"/>
<dbReference type="EMBL" id="AP023096">
    <property type="protein sequence ID" value="BCE65204.1"/>
    <property type="molecule type" value="Genomic_DNA"/>
</dbReference>
<feature type="region of interest" description="Disordered" evidence="1">
    <location>
        <begin position="37"/>
        <end position="65"/>
    </location>
</feature>
<evidence type="ECO:0000313" key="5">
    <source>
        <dbReference type="EMBL" id="BCE47647.1"/>
    </source>
</evidence>
<dbReference type="EMBL" id="AP023095">
    <property type="protein sequence ID" value="BCE56534.1"/>
    <property type="molecule type" value="Genomic_DNA"/>
</dbReference>
<reference evidence="7" key="7">
    <citation type="submission" date="2020-05" db="EMBL/GenBank/DDBJ databases">
        <title>Complete genome sequence of Bradyrhizobium diazoefficiens XF6 isolated from soybean nodule.</title>
        <authorList>
            <person name="Noda R."/>
            <person name="Kakizaki K."/>
            <person name="Minamisawa K."/>
        </authorList>
    </citation>
    <scope>NUCLEOTIDE SEQUENCE</scope>
    <source>
        <strain evidence="7">XF6</strain>
    </source>
</reference>
<evidence type="ECO:0000313" key="9">
    <source>
        <dbReference type="EMBL" id="BCE85111.1"/>
    </source>
</evidence>
<dbReference type="EMBL" id="AP023098">
    <property type="protein sequence ID" value="BCE85111.1"/>
    <property type="molecule type" value="Genomic_DNA"/>
</dbReference>
<dbReference type="EMBL" id="AP023094">
    <property type="protein sequence ID" value="BCE47647.1"/>
    <property type="molecule type" value="Genomic_DNA"/>
</dbReference>